<organism evidence="9 10">
    <name type="scientific">Sphaerotilus microaerophilus</name>
    <dbReference type="NCBI Taxonomy" id="2914710"/>
    <lineage>
        <taxon>Bacteria</taxon>
        <taxon>Pseudomonadati</taxon>
        <taxon>Pseudomonadota</taxon>
        <taxon>Betaproteobacteria</taxon>
        <taxon>Burkholderiales</taxon>
        <taxon>Sphaerotilaceae</taxon>
        <taxon>Sphaerotilus</taxon>
    </lineage>
</organism>
<evidence type="ECO:0000256" key="7">
    <source>
        <dbReference type="ARBA" id="ARBA00023136"/>
    </source>
</evidence>
<accession>A0ABM7YG59</accession>
<evidence type="ECO:0000313" key="10">
    <source>
        <dbReference type="Proteomes" id="UP001057498"/>
    </source>
</evidence>
<dbReference type="EMBL" id="AP025730">
    <property type="protein sequence ID" value="BDI03092.1"/>
    <property type="molecule type" value="Genomic_DNA"/>
</dbReference>
<reference evidence="9" key="1">
    <citation type="submission" date="2022-04" db="EMBL/GenBank/DDBJ databases">
        <title>Whole genome sequence of Sphaerotilus sp. FB-5.</title>
        <authorList>
            <person name="Takeda M."/>
            <person name="Narihara S."/>
            <person name="Akimoto M."/>
            <person name="Akimoto R."/>
            <person name="Nishiyashiki S."/>
            <person name="Murakami T."/>
        </authorList>
    </citation>
    <scope>NUCLEOTIDE SEQUENCE</scope>
    <source>
        <strain evidence="9">FB-5</strain>
    </source>
</reference>
<keyword evidence="10" id="KW-1185">Reference proteome</keyword>
<evidence type="ECO:0000256" key="2">
    <source>
        <dbReference type="ARBA" id="ARBA00009765"/>
    </source>
</evidence>
<dbReference type="PANTHER" id="PTHR46494:SF1">
    <property type="entry name" value="CORA FAMILY METAL ION TRANSPORTER (EUROFUNG)"/>
    <property type="match status" value="1"/>
</dbReference>
<dbReference type="Gene3D" id="1.20.58.340">
    <property type="entry name" value="Magnesium transport protein CorA, transmembrane region"/>
    <property type="match status" value="2"/>
</dbReference>
<evidence type="ECO:0008006" key="11">
    <source>
        <dbReference type="Google" id="ProtNLM"/>
    </source>
</evidence>
<feature type="transmembrane region" description="Helical" evidence="8">
    <location>
        <begin position="332"/>
        <end position="351"/>
    </location>
</feature>
<feature type="transmembrane region" description="Helical" evidence="8">
    <location>
        <begin position="299"/>
        <end position="320"/>
    </location>
</feature>
<name>A0ABM7YG59_9BURK</name>
<evidence type="ECO:0000256" key="4">
    <source>
        <dbReference type="ARBA" id="ARBA00022475"/>
    </source>
</evidence>
<keyword evidence="3" id="KW-0813">Transport</keyword>
<dbReference type="CDD" id="cd12822">
    <property type="entry name" value="TmCorA-like"/>
    <property type="match status" value="1"/>
</dbReference>
<protein>
    <recommendedName>
        <fullName evidence="11">Magnesium transporter CorA</fullName>
    </recommendedName>
</protein>
<dbReference type="InterPro" id="IPR045863">
    <property type="entry name" value="CorA_TM1_TM2"/>
</dbReference>
<proteinExistence type="inferred from homology"/>
<gene>
    <name evidence="9" type="ORF">CATMQ487_00620</name>
</gene>
<dbReference type="Proteomes" id="UP001057498">
    <property type="component" value="Chromosome"/>
</dbReference>
<evidence type="ECO:0000313" key="9">
    <source>
        <dbReference type="EMBL" id="BDI03092.1"/>
    </source>
</evidence>
<evidence type="ECO:0000256" key="8">
    <source>
        <dbReference type="SAM" id="Phobius"/>
    </source>
</evidence>
<dbReference type="RefSeq" id="WP_251971413.1">
    <property type="nucleotide sequence ID" value="NZ_AP025730.1"/>
</dbReference>
<dbReference type="InterPro" id="IPR045861">
    <property type="entry name" value="CorA_cytoplasmic_dom"/>
</dbReference>
<sequence>MRIFLIDEGCTELAALPQDLPPQGYLWVAPSRPEFEDEVARLQVALQRWTGGQLVDLHLSDLRNQQLPSRFDYTSWYDLLVFRRLAAAAGSGDLSLDELTAPDAAARAMPALRSIDTSPVGFAVFDRVLLTVHPSDCQARDFFAQRLLQTSANGRMPASPADLMLRIVNHLVDGYLELRRLLTRQLGTLQQDLLGPRSRRVDWQALLESRNLLHQLEDVCEDQHSAVQEWMDALDEWPAETEPQAVRERELLRLRSRDVQEHIERVLTHVRRLQASAESAVQMHFSALGQRTNDIMRTLTVLTAIFLPLNLITGFFGMNFDSLPLIHTTTGVWFAIGTMAVLGIGLSVFFWRKRYLGTRHA</sequence>
<evidence type="ECO:0000256" key="3">
    <source>
        <dbReference type="ARBA" id="ARBA00022448"/>
    </source>
</evidence>
<comment type="similarity">
    <text evidence="2">Belongs to the CorA metal ion transporter (MIT) (TC 1.A.35) family.</text>
</comment>
<dbReference type="PANTHER" id="PTHR46494">
    <property type="entry name" value="CORA FAMILY METAL ION TRANSPORTER (EUROFUNG)"/>
    <property type="match status" value="1"/>
</dbReference>
<keyword evidence="5 8" id="KW-0812">Transmembrane</keyword>
<dbReference type="InterPro" id="IPR002523">
    <property type="entry name" value="MgTranspt_CorA/ZnTranspt_ZntB"/>
</dbReference>
<evidence type="ECO:0000256" key="6">
    <source>
        <dbReference type="ARBA" id="ARBA00022989"/>
    </source>
</evidence>
<dbReference type="Pfam" id="PF01544">
    <property type="entry name" value="CorA"/>
    <property type="match status" value="1"/>
</dbReference>
<dbReference type="SUPFAM" id="SSF144083">
    <property type="entry name" value="Magnesium transport protein CorA, transmembrane region"/>
    <property type="match status" value="1"/>
</dbReference>
<evidence type="ECO:0000256" key="1">
    <source>
        <dbReference type="ARBA" id="ARBA00004651"/>
    </source>
</evidence>
<comment type="subcellular location">
    <subcellularLocation>
        <location evidence="1">Cell membrane</location>
        <topology evidence="1">Multi-pass membrane protein</topology>
    </subcellularLocation>
</comment>
<dbReference type="SUPFAM" id="SSF143865">
    <property type="entry name" value="CorA soluble domain-like"/>
    <property type="match status" value="1"/>
</dbReference>
<evidence type="ECO:0000256" key="5">
    <source>
        <dbReference type="ARBA" id="ARBA00022692"/>
    </source>
</evidence>
<keyword evidence="7 8" id="KW-0472">Membrane</keyword>
<keyword evidence="6 8" id="KW-1133">Transmembrane helix</keyword>
<keyword evidence="4" id="KW-1003">Cell membrane</keyword>